<dbReference type="SUPFAM" id="SSF111126">
    <property type="entry name" value="Ligand-binding domain in the NO signalling and Golgi transport"/>
    <property type="match status" value="1"/>
</dbReference>
<dbReference type="GO" id="GO:0005802">
    <property type="term" value="C:trans-Golgi network"/>
    <property type="evidence" value="ECO:0007669"/>
    <property type="project" value="TreeGrafter"/>
</dbReference>
<evidence type="ECO:0000313" key="3">
    <source>
        <dbReference type="EMBL" id="KYQ92635.1"/>
    </source>
</evidence>
<evidence type="ECO:0000313" key="4">
    <source>
        <dbReference type="Proteomes" id="UP000076078"/>
    </source>
</evidence>
<dbReference type="CDD" id="cd14944">
    <property type="entry name" value="TRAPPC6A_Trs33"/>
    <property type="match status" value="1"/>
</dbReference>
<dbReference type="STRING" id="361077.A0A151ZFC4"/>
<dbReference type="InterPro" id="IPR037992">
    <property type="entry name" value="TRAPPC6/Trs33"/>
</dbReference>
<organism evidence="3 4">
    <name type="scientific">Tieghemostelium lacteum</name>
    <name type="common">Slime mold</name>
    <name type="synonym">Dictyostelium lacteum</name>
    <dbReference type="NCBI Taxonomy" id="361077"/>
    <lineage>
        <taxon>Eukaryota</taxon>
        <taxon>Amoebozoa</taxon>
        <taxon>Evosea</taxon>
        <taxon>Eumycetozoa</taxon>
        <taxon>Dictyostelia</taxon>
        <taxon>Dictyosteliales</taxon>
        <taxon>Raperosteliaceae</taxon>
        <taxon>Tieghemostelium</taxon>
    </lineage>
</organism>
<dbReference type="OMA" id="IKGAMAN"/>
<dbReference type="InterPro" id="IPR024096">
    <property type="entry name" value="NO_sig/Golgi_transp_ligand-bd"/>
</dbReference>
<comment type="caution">
    <text evidence="3">The sequence shown here is derived from an EMBL/GenBank/DDBJ whole genome shotgun (WGS) entry which is preliminary data.</text>
</comment>
<comment type="similarity">
    <text evidence="1">Belongs to the TRAPP small subunits family. BET3 subfamily.</text>
</comment>
<keyword evidence="4" id="KW-1185">Reference proteome</keyword>
<protein>
    <recommendedName>
        <fullName evidence="5">Trafficking protein particle complex subunit 6B</fullName>
    </recommendedName>
</protein>
<sequence length="235" mass="26169">MSDPLGGTNRSSTSVPNATPNVVPNIAISSISAQNSPINNNYITDQVKTPTSSTSGGTTLPTSTSNTNLGSLVSTAIPHAPASRSIAISCFEFFYIEMVDYLMKSCQDKVKAYKKLDKLGFKVGNRLVERLSIETPLFTELLEAVKFICKVFWFALFKKSIDNLRTNHKGVFVLSDKQFQWLQHLSYDPNSTNKDCTEYIQFACGLIKGAMSNFGYKCTVTFELLQNHACMYKFY</sequence>
<dbReference type="PANTHER" id="PTHR12817:SF0">
    <property type="entry name" value="GEO08327P1"/>
    <property type="match status" value="1"/>
</dbReference>
<name>A0A151ZFC4_TIELA</name>
<dbReference type="Gene3D" id="3.30.1380.20">
    <property type="entry name" value="Trafficking protein particle complex subunit 3"/>
    <property type="match status" value="1"/>
</dbReference>
<dbReference type="Pfam" id="PF04051">
    <property type="entry name" value="TRAPP"/>
    <property type="match status" value="1"/>
</dbReference>
<dbReference type="PANTHER" id="PTHR12817">
    <property type="entry name" value="TRAFFICKING PROTEIN PARTICLE COMPLEX SUBUNIT 6B"/>
    <property type="match status" value="1"/>
</dbReference>
<evidence type="ECO:0008006" key="5">
    <source>
        <dbReference type="Google" id="ProtNLM"/>
    </source>
</evidence>
<reference evidence="3 4" key="1">
    <citation type="submission" date="2015-12" db="EMBL/GenBank/DDBJ databases">
        <title>Dictyostelia acquired genes for synthesis and detection of signals that induce cell-type specialization by lateral gene transfer from prokaryotes.</title>
        <authorList>
            <person name="Gloeckner G."/>
            <person name="Schaap P."/>
        </authorList>
    </citation>
    <scope>NUCLEOTIDE SEQUENCE [LARGE SCALE GENOMIC DNA]</scope>
    <source>
        <strain evidence="3 4">TK</strain>
    </source>
</reference>
<accession>A0A151ZFC4</accession>
<dbReference type="InterPro" id="IPR007194">
    <property type="entry name" value="TRAPP_component"/>
</dbReference>
<dbReference type="OrthoDB" id="941624at2759"/>
<proteinExistence type="inferred from homology"/>
<dbReference type="FunCoup" id="A0A151ZFC4">
    <property type="interactions" value="39"/>
</dbReference>
<dbReference type="GO" id="GO:0006888">
    <property type="term" value="P:endoplasmic reticulum to Golgi vesicle-mediated transport"/>
    <property type="evidence" value="ECO:0007669"/>
    <property type="project" value="TreeGrafter"/>
</dbReference>
<evidence type="ECO:0000256" key="2">
    <source>
        <dbReference type="SAM" id="MobiDB-lite"/>
    </source>
</evidence>
<feature type="compositionally biased region" description="Low complexity" evidence="2">
    <location>
        <begin position="49"/>
        <end position="64"/>
    </location>
</feature>
<feature type="region of interest" description="Disordered" evidence="2">
    <location>
        <begin position="42"/>
        <end position="64"/>
    </location>
</feature>
<dbReference type="Proteomes" id="UP000076078">
    <property type="component" value="Unassembled WGS sequence"/>
</dbReference>
<dbReference type="InParanoid" id="A0A151ZFC4"/>
<evidence type="ECO:0000256" key="1">
    <source>
        <dbReference type="ARBA" id="ARBA00006218"/>
    </source>
</evidence>
<dbReference type="GO" id="GO:0005801">
    <property type="term" value="C:cis-Golgi network"/>
    <property type="evidence" value="ECO:0007669"/>
    <property type="project" value="TreeGrafter"/>
</dbReference>
<dbReference type="EMBL" id="LODT01000029">
    <property type="protein sequence ID" value="KYQ92635.1"/>
    <property type="molecule type" value="Genomic_DNA"/>
</dbReference>
<dbReference type="GO" id="GO:0030008">
    <property type="term" value="C:TRAPP complex"/>
    <property type="evidence" value="ECO:0007669"/>
    <property type="project" value="TreeGrafter"/>
</dbReference>
<dbReference type="AlphaFoldDB" id="A0A151ZFC4"/>
<gene>
    <name evidence="3" type="ORF">DLAC_06631</name>
</gene>